<accession>A0A150H2P2</accession>
<feature type="region of interest" description="Disordered" evidence="2">
    <location>
        <begin position="286"/>
        <end position="309"/>
    </location>
</feature>
<proteinExistence type="predicted"/>
<evidence type="ECO:0000259" key="3">
    <source>
        <dbReference type="PROSITE" id="PS50054"/>
    </source>
</evidence>
<name>A0A150H2P2_GONPE</name>
<dbReference type="InterPro" id="IPR020422">
    <property type="entry name" value="TYR_PHOSPHATASE_DUAL_dom"/>
</dbReference>
<feature type="domain" description="Tyrosine-protein phosphatase" evidence="3">
    <location>
        <begin position="26"/>
        <end position="196"/>
    </location>
</feature>
<feature type="compositionally biased region" description="Pro residues" evidence="2">
    <location>
        <begin position="669"/>
        <end position="678"/>
    </location>
</feature>
<evidence type="ECO:0000256" key="1">
    <source>
        <dbReference type="ARBA" id="ARBA00022801"/>
    </source>
</evidence>
<keyword evidence="7" id="KW-1185">Reference proteome</keyword>
<dbReference type="PANTHER" id="PTHR23339">
    <property type="entry name" value="TYROSINE SPECIFIC PROTEIN PHOSPHATASE AND DUAL SPECIFICITY PROTEIN PHOSPHATASE"/>
    <property type="match status" value="1"/>
</dbReference>
<dbReference type="STRING" id="33097.A0A150H2P2"/>
<keyword evidence="1" id="KW-0378">Hydrolase</keyword>
<feature type="domain" description="Tyrosine specific protein phosphatases" evidence="5">
    <location>
        <begin position="112"/>
        <end position="182"/>
    </location>
</feature>
<dbReference type="PROSITE" id="PS50054">
    <property type="entry name" value="TYR_PHOSPHATASE_DUAL"/>
    <property type="match status" value="1"/>
</dbReference>
<dbReference type="InterPro" id="IPR000387">
    <property type="entry name" value="Tyr_Pase_dom"/>
</dbReference>
<feature type="region of interest" description="Disordered" evidence="2">
    <location>
        <begin position="669"/>
        <end position="709"/>
    </location>
</feature>
<dbReference type="InterPro" id="IPR050561">
    <property type="entry name" value="PTP"/>
</dbReference>
<reference evidence="7" key="1">
    <citation type="journal article" date="2016" name="Nat. Commun.">
        <title>The Gonium pectorale genome demonstrates co-option of cell cycle regulation during the evolution of multicellularity.</title>
        <authorList>
            <person name="Hanschen E.R."/>
            <person name="Marriage T.N."/>
            <person name="Ferris P.J."/>
            <person name="Hamaji T."/>
            <person name="Toyoda A."/>
            <person name="Fujiyama A."/>
            <person name="Neme R."/>
            <person name="Noguchi H."/>
            <person name="Minakuchi Y."/>
            <person name="Suzuki M."/>
            <person name="Kawai-Toyooka H."/>
            <person name="Smith D.R."/>
            <person name="Sparks H."/>
            <person name="Anderson J."/>
            <person name="Bakaric R."/>
            <person name="Luria V."/>
            <person name="Karger A."/>
            <person name="Kirschner M.W."/>
            <person name="Durand P.M."/>
            <person name="Michod R.E."/>
            <person name="Nozaki H."/>
            <person name="Olson B.J."/>
        </authorList>
    </citation>
    <scope>NUCLEOTIDE SEQUENCE [LARGE SCALE GENOMIC DNA]</scope>
    <source>
        <strain evidence="7">NIES-2863</strain>
    </source>
</reference>
<dbReference type="SUPFAM" id="SSF52799">
    <property type="entry name" value="(Phosphotyrosine protein) phosphatases II"/>
    <property type="match status" value="1"/>
</dbReference>
<evidence type="ECO:0000259" key="5">
    <source>
        <dbReference type="PROSITE" id="PS50056"/>
    </source>
</evidence>
<evidence type="ECO:0000313" key="7">
    <source>
        <dbReference type="Proteomes" id="UP000075714"/>
    </source>
</evidence>
<feature type="region of interest" description="Disordered" evidence="2">
    <location>
        <begin position="1"/>
        <end position="22"/>
    </location>
</feature>
<dbReference type="Proteomes" id="UP000075714">
    <property type="component" value="Unassembled WGS sequence"/>
</dbReference>
<dbReference type="InterPro" id="IPR016130">
    <property type="entry name" value="Tyr_Pase_AS"/>
</dbReference>
<dbReference type="SMART" id="SM00404">
    <property type="entry name" value="PTPc_motif"/>
    <property type="match status" value="1"/>
</dbReference>
<sequence length="815" mass="83244">MRLRSKWCTREDPAKQKAPGAIPGLHSSWVGPHVLAMARPWQSAVEGQGLVAAFQKENIGMILNLQEVGEHASCGPGNLPSSGFTYDPESFMAGGIGYYNFAWRDMGVPSLERMMDIVQVMDYVTRIEGRKIAVHCHAGLGRTGLSIACFFVFSGMHDTAEAAIQAVRQHRQGAVQTSRQAAFVTIFAQYLQHLRCIFPAALPLPAAAGTEGGGTGSLLATQSAPPTVGADGVAGRGAAAAAAALLPAEGLVEKKEAGSAVVGVYDTGLTVTVPLQSPVASSSGALATASSGSAHGGGSGESLTDADVGLGSGSAPLPWNDTFHIQPRHFVKEAIFGIIAAAQAFTAARPPPPAMASAAAAGHMAMTAGVKPISVASAKLLGMSAAPAQPSRLSVASSAAPLMPPTFVHALAHLIAHHSQTHVDSAGLEPLAQHQIYVPLTGLQVESSGVFGRLATLQTQLNAGRTEGLATASVLELLMLLRGFFGGFAAGPEPASLTEECLKVIAKSYQSLFDGHRPATPGSERSAATAGAAGGSPASLELARQAYEVLEALAPRDSELLLLFAALLRVAARGSGPGCEEPLVAVGKWAVGLLLGPVVAKSPEAEEAVLSFLWYLAGRDEAYAMLLLLKRQRLTGGAPLRQRGGASGAAGGVDVPAMLAAAAASLAVPPAPPTPPTTAVPGPRGSAATAPQAQAAAAAAAASGSPRATGVMPFPPSPGSEVCSIHDQDTASVRDSIASTTVDGLAGQASSPRPGHVHDPSDPAMLPALQLAQLISADVQQLYRVSFREAIAGISTVLYPPPPATGRIEVHDVWR</sequence>
<dbReference type="FunFam" id="3.90.190.10:FF:000209">
    <property type="entry name" value="Protein tyrosine phosphatase 1"/>
    <property type="match status" value="1"/>
</dbReference>
<gene>
    <name evidence="6" type="ORF">GPECTOR_1g40</name>
</gene>
<dbReference type="PROSITE" id="PS00383">
    <property type="entry name" value="TYR_PHOSPHATASE_1"/>
    <property type="match status" value="1"/>
</dbReference>
<evidence type="ECO:0000259" key="4">
    <source>
        <dbReference type="PROSITE" id="PS50055"/>
    </source>
</evidence>
<feature type="compositionally biased region" description="Low complexity" evidence="2">
    <location>
        <begin position="679"/>
        <end position="709"/>
    </location>
</feature>
<organism evidence="6 7">
    <name type="scientific">Gonium pectorale</name>
    <name type="common">Green alga</name>
    <dbReference type="NCBI Taxonomy" id="33097"/>
    <lineage>
        <taxon>Eukaryota</taxon>
        <taxon>Viridiplantae</taxon>
        <taxon>Chlorophyta</taxon>
        <taxon>core chlorophytes</taxon>
        <taxon>Chlorophyceae</taxon>
        <taxon>CS clade</taxon>
        <taxon>Chlamydomonadales</taxon>
        <taxon>Volvocaceae</taxon>
        <taxon>Gonium</taxon>
    </lineage>
</organism>
<dbReference type="AlphaFoldDB" id="A0A150H2P2"/>
<comment type="caution">
    <text evidence="6">The sequence shown here is derived from an EMBL/GenBank/DDBJ whole genome shotgun (WGS) entry which is preliminary data.</text>
</comment>
<dbReference type="InterPro" id="IPR003595">
    <property type="entry name" value="Tyr_Pase_cat"/>
</dbReference>
<evidence type="ECO:0000256" key="2">
    <source>
        <dbReference type="SAM" id="MobiDB-lite"/>
    </source>
</evidence>
<dbReference type="PROSITE" id="PS50056">
    <property type="entry name" value="TYR_PHOSPHATASE_2"/>
    <property type="match status" value="1"/>
</dbReference>
<feature type="domain" description="Tyrosine-protein phosphatase" evidence="4">
    <location>
        <begin position="98"/>
        <end position="184"/>
    </location>
</feature>
<dbReference type="OrthoDB" id="2017893at2759"/>
<dbReference type="InterPro" id="IPR000242">
    <property type="entry name" value="PTP_cat"/>
</dbReference>
<protein>
    <recommendedName>
        <fullName evidence="8">Tyrosine specific protein phosphatases domain-containing protein</fullName>
    </recommendedName>
</protein>
<dbReference type="EMBL" id="LSYV01000002">
    <property type="protein sequence ID" value="KXZ56447.1"/>
    <property type="molecule type" value="Genomic_DNA"/>
</dbReference>
<dbReference type="PROSITE" id="PS50055">
    <property type="entry name" value="TYR_PHOSPHATASE_PTP"/>
    <property type="match status" value="1"/>
</dbReference>
<evidence type="ECO:0008006" key="8">
    <source>
        <dbReference type="Google" id="ProtNLM"/>
    </source>
</evidence>
<dbReference type="Gene3D" id="3.90.190.10">
    <property type="entry name" value="Protein tyrosine phosphatase superfamily"/>
    <property type="match status" value="1"/>
</dbReference>
<dbReference type="Pfam" id="PF00102">
    <property type="entry name" value="Y_phosphatase"/>
    <property type="match status" value="1"/>
</dbReference>
<dbReference type="GO" id="GO:0004725">
    <property type="term" value="F:protein tyrosine phosphatase activity"/>
    <property type="evidence" value="ECO:0007669"/>
    <property type="project" value="InterPro"/>
</dbReference>
<evidence type="ECO:0000313" key="6">
    <source>
        <dbReference type="EMBL" id="KXZ56447.1"/>
    </source>
</evidence>
<dbReference type="InterPro" id="IPR029021">
    <property type="entry name" value="Prot-tyrosine_phosphatase-like"/>
</dbReference>